<feature type="transmembrane region" description="Helical" evidence="1">
    <location>
        <begin position="50"/>
        <end position="71"/>
    </location>
</feature>
<reference evidence="2 3" key="1">
    <citation type="submission" date="2019-02" db="EMBL/GenBank/DDBJ databases">
        <title>Polymorphobacter sp. isolated from the lake at the Tibet of China.</title>
        <authorList>
            <person name="Li A."/>
        </authorList>
    </citation>
    <scope>NUCLEOTIDE SEQUENCE [LARGE SCALE GENOMIC DNA]</scope>
    <source>
        <strain evidence="2 3">DJ1R-1</strain>
    </source>
</reference>
<organism evidence="2 3">
    <name type="scientific">Glacieibacterium arshaanense</name>
    <dbReference type="NCBI Taxonomy" id="2511025"/>
    <lineage>
        <taxon>Bacteria</taxon>
        <taxon>Pseudomonadati</taxon>
        <taxon>Pseudomonadota</taxon>
        <taxon>Alphaproteobacteria</taxon>
        <taxon>Sphingomonadales</taxon>
        <taxon>Sphingosinicellaceae</taxon>
        <taxon>Glacieibacterium</taxon>
    </lineage>
</organism>
<sequence length="251" mass="27132">MATLAPRIGVRSDQWFYVGMAVLFAVIAFGGFIPTYWAKLATGSFTGNPVMHVHGLFFFSWTMLYFTQTLLVATRRVPLHRSLGLLGIALVSGMAFTVVLASINEIKVADAIGMGDAARRFVVVPLLALPLFTGFFALAIANVRRPEMHKRLMILTMIPLMHAAIARVFMLLFAPPGAVGPPPVMVAVPPGFAALALLAIPMVHDWRRLGHVPRVYVIGAALILAYTLLLVPVGNSAPWMSFAHSVESLAG</sequence>
<accession>A0A4Y9EN34</accession>
<evidence type="ECO:0000313" key="2">
    <source>
        <dbReference type="EMBL" id="TFU03476.1"/>
    </source>
</evidence>
<feature type="transmembrane region" description="Helical" evidence="1">
    <location>
        <begin position="184"/>
        <end position="203"/>
    </location>
</feature>
<proteinExistence type="predicted"/>
<keyword evidence="1" id="KW-0812">Transmembrane</keyword>
<dbReference type="OrthoDB" id="648493at2"/>
<feature type="transmembrane region" description="Helical" evidence="1">
    <location>
        <begin position="121"/>
        <end position="140"/>
    </location>
</feature>
<evidence type="ECO:0000313" key="3">
    <source>
        <dbReference type="Proteomes" id="UP000297737"/>
    </source>
</evidence>
<feature type="transmembrane region" description="Helical" evidence="1">
    <location>
        <begin position="215"/>
        <end position="234"/>
    </location>
</feature>
<dbReference type="Proteomes" id="UP000297737">
    <property type="component" value="Unassembled WGS sequence"/>
</dbReference>
<evidence type="ECO:0000256" key="1">
    <source>
        <dbReference type="SAM" id="Phobius"/>
    </source>
</evidence>
<name>A0A4Y9EN34_9SPHN</name>
<dbReference type="RefSeq" id="WP_135246068.1">
    <property type="nucleotide sequence ID" value="NZ_SIHO01000002.1"/>
</dbReference>
<comment type="caution">
    <text evidence="2">The sequence shown here is derived from an EMBL/GenBank/DDBJ whole genome shotgun (WGS) entry which is preliminary data.</text>
</comment>
<protein>
    <recommendedName>
        <fullName evidence="4">DUF2306 domain-containing protein</fullName>
    </recommendedName>
</protein>
<keyword evidence="3" id="KW-1185">Reference proteome</keyword>
<dbReference type="EMBL" id="SIHO01000002">
    <property type="protein sequence ID" value="TFU03476.1"/>
    <property type="molecule type" value="Genomic_DNA"/>
</dbReference>
<gene>
    <name evidence="2" type="ORF">EUV02_09925</name>
</gene>
<dbReference type="AlphaFoldDB" id="A0A4Y9EN34"/>
<keyword evidence="1" id="KW-0472">Membrane</keyword>
<feature type="transmembrane region" description="Helical" evidence="1">
    <location>
        <begin position="83"/>
        <end position="101"/>
    </location>
</feature>
<keyword evidence="1" id="KW-1133">Transmembrane helix</keyword>
<feature type="transmembrane region" description="Helical" evidence="1">
    <location>
        <begin position="15"/>
        <end position="38"/>
    </location>
</feature>
<feature type="transmembrane region" description="Helical" evidence="1">
    <location>
        <begin position="152"/>
        <end position="172"/>
    </location>
</feature>
<evidence type="ECO:0008006" key="4">
    <source>
        <dbReference type="Google" id="ProtNLM"/>
    </source>
</evidence>